<evidence type="ECO:0000313" key="4">
    <source>
        <dbReference type="Proteomes" id="UP000261811"/>
    </source>
</evidence>
<dbReference type="Pfam" id="PF18970">
    <property type="entry name" value="DUF5709"/>
    <property type="match status" value="1"/>
</dbReference>
<keyword evidence="4" id="KW-1185">Reference proteome</keyword>
<dbReference type="InterPro" id="IPR043763">
    <property type="entry name" value="DUF5709"/>
</dbReference>
<evidence type="ECO:0000313" key="3">
    <source>
        <dbReference type="EMBL" id="RFU40339.1"/>
    </source>
</evidence>
<dbReference type="OrthoDB" id="3478723at2"/>
<reference evidence="3 4" key="1">
    <citation type="submission" date="2018-08" db="EMBL/GenBank/DDBJ databases">
        <title>Actinomadura jelena sp. nov., a novel Actinomycete isolated from soil in Chad.</title>
        <authorList>
            <person name="Shi L."/>
        </authorList>
    </citation>
    <scope>NUCLEOTIDE SEQUENCE [LARGE SCALE GENOMIC DNA]</scope>
    <source>
        <strain evidence="3 4">NEAU-G17</strain>
    </source>
</reference>
<feature type="compositionally biased region" description="Basic and acidic residues" evidence="1">
    <location>
        <begin position="56"/>
        <end position="70"/>
    </location>
</feature>
<evidence type="ECO:0000259" key="2">
    <source>
        <dbReference type="Pfam" id="PF18970"/>
    </source>
</evidence>
<feature type="compositionally biased region" description="Acidic residues" evidence="1">
    <location>
        <begin position="128"/>
        <end position="137"/>
    </location>
</feature>
<dbReference type="AlphaFoldDB" id="A0A372JK99"/>
<sequence>MARHVPEPDPRSRLEDEGIPDLQNGTPGQQRAVDPQEASVPADRPLALDEFGTTAEEQREGETVKRRLEREEPEEQPEFGATGPRPMPGAEDTGADFGADEEEGGAEGEREGAITDEGGLGPGSDLDTGFEADDGADDTAAAQPEEPSGQVWEEPRPAGRLVAPDEGAHPVDEPDETATEVGPDTGGFSAEESAMRVDPEE</sequence>
<dbReference type="RefSeq" id="WP_117358560.1">
    <property type="nucleotide sequence ID" value="NZ_QURH01000292.1"/>
</dbReference>
<feature type="domain" description="DUF5709" evidence="2">
    <location>
        <begin position="154"/>
        <end position="200"/>
    </location>
</feature>
<name>A0A372JK99_9ACTN</name>
<comment type="caution">
    <text evidence="3">The sequence shown here is derived from an EMBL/GenBank/DDBJ whole genome shotgun (WGS) entry which is preliminary data.</text>
</comment>
<protein>
    <recommendedName>
        <fullName evidence="2">DUF5709 domain-containing protein</fullName>
    </recommendedName>
</protein>
<dbReference type="EMBL" id="QURH01000292">
    <property type="protein sequence ID" value="RFU40339.1"/>
    <property type="molecule type" value="Genomic_DNA"/>
</dbReference>
<organism evidence="3 4">
    <name type="scientific">Actinomadura logoneensis</name>
    <dbReference type="NCBI Taxonomy" id="2293572"/>
    <lineage>
        <taxon>Bacteria</taxon>
        <taxon>Bacillati</taxon>
        <taxon>Actinomycetota</taxon>
        <taxon>Actinomycetes</taxon>
        <taxon>Streptosporangiales</taxon>
        <taxon>Thermomonosporaceae</taxon>
        <taxon>Actinomadura</taxon>
    </lineage>
</organism>
<accession>A0A372JK99</accession>
<evidence type="ECO:0000256" key="1">
    <source>
        <dbReference type="SAM" id="MobiDB-lite"/>
    </source>
</evidence>
<feature type="region of interest" description="Disordered" evidence="1">
    <location>
        <begin position="1"/>
        <end position="201"/>
    </location>
</feature>
<feature type="compositionally biased region" description="Basic and acidic residues" evidence="1">
    <location>
        <begin position="1"/>
        <end position="16"/>
    </location>
</feature>
<proteinExistence type="predicted"/>
<dbReference type="Proteomes" id="UP000261811">
    <property type="component" value="Unassembled WGS sequence"/>
</dbReference>
<gene>
    <name evidence="3" type="ORF">DZF91_17670</name>
</gene>